<evidence type="ECO:0000313" key="5">
    <source>
        <dbReference type="EMBL" id="MTW17488.1"/>
    </source>
</evidence>
<keyword evidence="2 3" id="KW-0694">RNA-binding</keyword>
<feature type="region of interest" description="Disordered" evidence="4">
    <location>
        <begin position="133"/>
        <end position="161"/>
    </location>
</feature>
<dbReference type="EMBL" id="WNKV01000010">
    <property type="protein sequence ID" value="MTW17488.1"/>
    <property type="molecule type" value="Genomic_DNA"/>
</dbReference>
<proteinExistence type="inferred from homology"/>
<dbReference type="Pfam" id="PF01668">
    <property type="entry name" value="SmpB"/>
    <property type="match status" value="1"/>
</dbReference>
<dbReference type="GO" id="GO:0005829">
    <property type="term" value="C:cytosol"/>
    <property type="evidence" value="ECO:0007669"/>
    <property type="project" value="TreeGrafter"/>
</dbReference>
<keyword evidence="1 3" id="KW-0963">Cytoplasm</keyword>
<dbReference type="RefSeq" id="WP_111388658.1">
    <property type="nucleotide sequence ID" value="NZ_NPEW01000438.1"/>
</dbReference>
<accession>A0A327JP91</accession>
<organism evidence="5 6">
    <name type="scientific">Rhodoplanes serenus</name>
    <dbReference type="NCBI Taxonomy" id="200615"/>
    <lineage>
        <taxon>Bacteria</taxon>
        <taxon>Pseudomonadati</taxon>
        <taxon>Pseudomonadota</taxon>
        <taxon>Alphaproteobacteria</taxon>
        <taxon>Hyphomicrobiales</taxon>
        <taxon>Nitrobacteraceae</taxon>
        <taxon>Rhodoplanes</taxon>
    </lineage>
</organism>
<evidence type="ECO:0000256" key="4">
    <source>
        <dbReference type="SAM" id="MobiDB-lite"/>
    </source>
</evidence>
<comment type="caution">
    <text evidence="5">The sequence shown here is derived from an EMBL/GenBank/DDBJ whole genome shotgun (WGS) entry which is preliminary data.</text>
</comment>
<dbReference type="Proteomes" id="UP000438991">
    <property type="component" value="Unassembled WGS sequence"/>
</dbReference>
<evidence type="ECO:0000313" key="6">
    <source>
        <dbReference type="Proteomes" id="UP000438991"/>
    </source>
</evidence>
<name>A0A327JP91_9BRAD</name>
<dbReference type="InterPro" id="IPR000037">
    <property type="entry name" value="SsrA-bd_prot"/>
</dbReference>
<dbReference type="PANTHER" id="PTHR30308">
    <property type="entry name" value="TMRNA-BINDING COMPONENT OF TRANS-TRANSLATION TAGGING COMPLEX"/>
    <property type="match status" value="1"/>
</dbReference>
<dbReference type="SUPFAM" id="SSF74982">
    <property type="entry name" value="Small protein B (SmpB)"/>
    <property type="match status" value="1"/>
</dbReference>
<dbReference type="NCBIfam" id="TIGR00086">
    <property type="entry name" value="smpB"/>
    <property type="match status" value="1"/>
</dbReference>
<dbReference type="PANTHER" id="PTHR30308:SF2">
    <property type="entry name" value="SSRA-BINDING PROTEIN"/>
    <property type="match status" value="1"/>
</dbReference>
<sequence>MAEKPKEPVRKIVADNRKARFNYEIGDTLEAGISLLGSEVKSLRQGRATIAESYADAKGGEIWLVNANIPEYTQAGPFNNHAPKRPRKLLLHRRQIAKLAQGVDREGMTIVPLKLYFNERGRAKVELALARGKKLHDKRETEKKRDWNREKGRLLRASVKG</sequence>
<gene>
    <name evidence="3 5" type="primary">smpB</name>
    <name evidence="5" type="ORF">GJ689_14885</name>
</gene>
<dbReference type="Gene3D" id="2.40.280.10">
    <property type="match status" value="1"/>
</dbReference>
<protein>
    <recommendedName>
        <fullName evidence="3">SsrA-binding protein</fullName>
    </recommendedName>
    <alternativeName>
        <fullName evidence="3">Small protein B</fullName>
    </alternativeName>
</protein>
<comment type="subcellular location">
    <subcellularLocation>
        <location evidence="3">Cytoplasm</location>
    </subcellularLocation>
    <text evidence="3">The tmRNA-SmpB complex associates with stalled 70S ribosomes.</text>
</comment>
<dbReference type="PROSITE" id="PS01317">
    <property type="entry name" value="SSRP"/>
    <property type="match status" value="1"/>
</dbReference>
<evidence type="ECO:0000256" key="1">
    <source>
        <dbReference type="ARBA" id="ARBA00022490"/>
    </source>
</evidence>
<dbReference type="GO" id="GO:0070929">
    <property type="term" value="P:trans-translation"/>
    <property type="evidence" value="ECO:0007669"/>
    <property type="project" value="UniProtKB-UniRule"/>
</dbReference>
<dbReference type="HAMAP" id="MF_00023">
    <property type="entry name" value="SmpB"/>
    <property type="match status" value="1"/>
</dbReference>
<evidence type="ECO:0000256" key="2">
    <source>
        <dbReference type="ARBA" id="ARBA00022884"/>
    </source>
</evidence>
<dbReference type="InterPro" id="IPR020081">
    <property type="entry name" value="SsrA-bd_prot_CS"/>
</dbReference>
<comment type="function">
    <text evidence="3">Required for rescue of stalled ribosomes mediated by trans-translation. Binds to transfer-messenger RNA (tmRNA), required for stable association of tmRNA with ribosomes. tmRNA and SmpB together mimic tRNA shape, replacing the anticodon stem-loop with SmpB. tmRNA is encoded by the ssrA gene; the 2 termini fold to resemble tRNA(Ala) and it encodes a 'tag peptide', a short internal open reading frame. During trans-translation Ala-aminoacylated tmRNA acts like a tRNA, entering the A-site of stalled ribosomes, displacing the stalled mRNA. The ribosome then switches to translate the ORF on the tmRNA; the nascent peptide is terminated with the 'tag peptide' encoded by the tmRNA and targeted for degradation. The ribosome is freed to recommence translation, which seems to be the essential function of trans-translation.</text>
</comment>
<dbReference type="AlphaFoldDB" id="A0A327JP91"/>
<dbReference type="GO" id="GO:0070930">
    <property type="term" value="P:trans-translation-dependent protein tagging"/>
    <property type="evidence" value="ECO:0007669"/>
    <property type="project" value="TreeGrafter"/>
</dbReference>
<reference evidence="5 6" key="1">
    <citation type="submission" date="2019-11" db="EMBL/GenBank/DDBJ databases">
        <title>Whole-genome sequence of Rhodoplanes serenus DSM 18633, type strain.</title>
        <authorList>
            <person name="Kyndt J.A."/>
            <person name="Meyer T.E."/>
        </authorList>
    </citation>
    <scope>NUCLEOTIDE SEQUENCE [LARGE SCALE GENOMIC DNA]</scope>
    <source>
        <strain evidence="5 6">DSM 18633</strain>
    </source>
</reference>
<dbReference type="GO" id="GO:0003723">
    <property type="term" value="F:RNA binding"/>
    <property type="evidence" value="ECO:0007669"/>
    <property type="project" value="UniProtKB-UniRule"/>
</dbReference>
<feature type="compositionally biased region" description="Basic and acidic residues" evidence="4">
    <location>
        <begin position="137"/>
        <end position="153"/>
    </location>
</feature>
<evidence type="ECO:0000256" key="3">
    <source>
        <dbReference type="HAMAP-Rule" id="MF_00023"/>
    </source>
</evidence>
<dbReference type="NCBIfam" id="NF003843">
    <property type="entry name" value="PRK05422.1"/>
    <property type="match status" value="1"/>
</dbReference>
<comment type="similarity">
    <text evidence="3">Belongs to the SmpB family.</text>
</comment>
<dbReference type="CDD" id="cd09294">
    <property type="entry name" value="SmpB"/>
    <property type="match status" value="1"/>
</dbReference>
<dbReference type="InterPro" id="IPR023620">
    <property type="entry name" value="SmpB"/>
</dbReference>